<dbReference type="Proteomes" id="UP000244937">
    <property type="component" value="Chromosome"/>
</dbReference>
<feature type="transmembrane region" description="Helical" evidence="1">
    <location>
        <begin position="211"/>
        <end position="229"/>
    </location>
</feature>
<gene>
    <name evidence="2" type="ORF">HYN49_08600</name>
</gene>
<dbReference type="RefSeq" id="WP_108903734.1">
    <property type="nucleotide sequence ID" value="NZ_CP029187.1"/>
</dbReference>
<keyword evidence="1" id="KW-0472">Membrane</keyword>
<protein>
    <submittedName>
        <fullName evidence="2">Uncharacterized protein</fullName>
    </submittedName>
</protein>
<keyword evidence="1" id="KW-0812">Transmembrane</keyword>
<keyword evidence="3" id="KW-1185">Reference proteome</keyword>
<dbReference type="KEGG" id="fpal:HYN49_08600"/>
<accession>A0A2S1SHR5</accession>
<dbReference type="EMBL" id="CP029187">
    <property type="protein sequence ID" value="AWI25954.1"/>
    <property type="molecule type" value="Genomic_DNA"/>
</dbReference>
<name>A0A2S1SHR5_9FLAO</name>
<dbReference type="PROSITE" id="PS51257">
    <property type="entry name" value="PROKAR_LIPOPROTEIN"/>
    <property type="match status" value="1"/>
</dbReference>
<evidence type="ECO:0000256" key="1">
    <source>
        <dbReference type="SAM" id="Phobius"/>
    </source>
</evidence>
<evidence type="ECO:0000313" key="3">
    <source>
        <dbReference type="Proteomes" id="UP000244937"/>
    </source>
</evidence>
<evidence type="ECO:0000313" key="2">
    <source>
        <dbReference type="EMBL" id="AWI25954.1"/>
    </source>
</evidence>
<feature type="transmembrane region" description="Helical" evidence="1">
    <location>
        <begin position="97"/>
        <end position="120"/>
    </location>
</feature>
<reference evidence="2 3" key="1">
    <citation type="submission" date="2018-05" db="EMBL/GenBank/DDBJ databases">
        <title>Genome sequencing of Flavobacterium sp. HYN0049.</title>
        <authorList>
            <person name="Yi H."/>
            <person name="Baek C."/>
        </authorList>
    </citation>
    <scope>NUCLEOTIDE SEQUENCE [LARGE SCALE GENOMIC DNA]</scope>
    <source>
        <strain evidence="2 3">HYN0049</strain>
    </source>
</reference>
<dbReference type="OrthoDB" id="1252259at2"/>
<feature type="transmembrane region" description="Helical" evidence="1">
    <location>
        <begin position="12"/>
        <end position="29"/>
    </location>
</feature>
<sequence>MKHIEIQPKLFLYIFLAFIGCTIIGTLSHEYGHIAVAQSLGYKTTLSYQSMHVDRKAEKAELHRLAYPYLNEIKNKQPYPAKAAVDAKCRQMHRNDLWIRLGGPLQTMLTGTIGFCILWYRRKKSRAALFHINDWIFVFLAFFWIRQPSNILHSFGYKIITGKGHWIGGDEWYISYYLKVPLWTASVITGIIGLLIVAYVIFAVIPKKYRLTFLTAGITGGVAGFLLWMDYLGPYLLP</sequence>
<organism evidence="2 3">
    <name type="scientific">Flavobacterium pallidum</name>
    <dbReference type="NCBI Taxonomy" id="2172098"/>
    <lineage>
        <taxon>Bacteria</taxon>
        <taxon>Pseudomonadati</taxon>
        <taxon>Bacteroidota</taxon>
        <taxon>Flavobacteriia</taxon>
        <taxon>Flavobacteriales</taxon>
        <taxon>Flavobacteriaceae</taxon>
        <taxon>Flavobacterium</taxon>
    </lineage>
</organism>
<proteinExistence type="predicted"/>
<dbReference type="AlphaFoldDB" id="A0A2S1SHR5"/>
<feature type="transmembrane region" description="Helical" evidence="1">
    <location>
        <begin position="182"/>
        <end position="204"/>
    </location>
</feature>
<feature type="transmembrane region" description="Helical" evidence="1">
    <location>
        <begin position="127"/>
        <end position="145"/>
    </location>
</feature>
<keyword evidence="1" id="KW-1133">Transmembrane helix</keyword>